<dbReference type="EMBL" id="FMZF01000006">
    <property type="protein sequence ID" value="SDD22708.1"/>
    <property type="molecule type" value="Genomic_DNA"/>
</dbReference>
<dbReference type="AlphaFoldDB" id="A0A1G6T0X5"/>
<dbReference type="GO" id="GO:0022857">
    <property type="term" value="F:transmembrane transporter activity"/>
    <property type="evidence" value="ECO:0007669"/>
    <property type="project" value="InterPro"/>
</dbReference>
<dbReference type="InterPro" id="IPR011701">
    <property type="entry name" value="MFS"/>
</dbReference>
<evidence type="ECO:0000256" key="7">
    <source>
        <dbReference type="SAM" id="Phobius"/>
    </source>
</evidence>
<feature type="transmembrane region" description="Helical" evidence="7">
    <location>
        <begin position="107"/>
        <end position="131"/>
    </location>
</feature>
<comment type="subcellular location">
    <subcellularLocation>
        <location evidence="1">Cell membrane</location>
        <topology evidence="1">Multi-pass membrane protein</topology>
    </subcellularLocation>
</comment>
<feature type="transmembrane region" description="Helical" evidence="7">
    <location>
        <begin position="361"/>
        <end position="378"/>
    </location>
</feature>
<feature type="transmembrane region" description="Helical" evidence="7">
    <location>
        <begin position="12"/>
        <end position="31"/>
    </location>
</feature>
<evidence type="ECO:0000313" key="8">
    <source>
        <dbReference type="EMBL" id="SDD22708.1"/>
    </source>
</evidence>
<evidence type="ECO:0000256" key="5">
    <source>
        <dbReference type="ARBA" id="ARBA00023136"/>
    </source>
</evidence>
<evidence type="ECO:0000256" key="6">
    <source>
        <dbReference type="SAM" id="MobiDB-lite"/>
    </source>
</evidence>
<feature type="transmembrane region" description="Helical" evidence="7">
    <location>
        <begin position="269"/>
        <end position="291"/>
    </location>
</feature>
<feature type="compositionally biased region" description="Low complexity" evidence="6">
    <location>
        <begin position="390"/>
        <end position="409"/>
    </location>
</feature>
<keyword evidence="5 7" id="KW-0472">Membrane</keyword>
<proteinExistence type="predicted"/>
<name>A0A1G6T0X5_9ACTN</name>
<feature type="transmembrane region" description="Helical" evidence="7">
    <location>
        <begin position="143"/>
        <end position="163"/>
    </location>
</feature>
<dbReference type="PANTHER" id="PTHR43124:SF3">
    <property type="entry name" value="CHLORAMPHENICOL EFFLUX PUMP RV0191"/>
    <property type="match status" value="1"/>
</dbReference>
<dbReference type="PANTHER" id="PTHR43124">
    <property type="entry name" value="PURINE EFFLUX PUMP PBUE"/>
    <property type="match status" value="1"/>
</dbReference>
<dbReference type="InterPro" id="IPR036259">
    <property type="entry name" value="MFS_trans_sf"/>
</dbReference>
<dbReference type="Gene3D" id="1.20.1250.20">
    <property type="entry name" value="MFS general substrate transporter like domains"/>
    <property type="match status" value="1"/>
</dbReference>
<evidence type="ECO:0000313" key="9">
    <source>
        <dbReference type="Proteomes" id="UP000199416"/>
    </source>
</evidence>
<feature type="transmembrane region" description="Helical" evidence="7">
    <location>
        <begin position="214"/>
        <end position="232"/>
    </location>
</feature>
<feature type="transmembrane region" description="Helical" evidence="7">
    <location>
        <begin position="244"/>
        <end position="262"/>
    </location>
</feature>
<evidence type="ECO:0000256" key="3">
    <source>
        <dbReference type="ARBA" id="ARBA00022692"/>
    </source>
</evidence>
<feature type="region of interest" description="Disordered" evidence="6">
    <location>
        <begin position="381"/>
        <end position="409"/>
    </location>
</feature>
<evidence type="ECO:0000256" key="2">
    <source>
        <dbReference type="ARBA" id="ARBA00022475"/>
    </source>
</evidence>
<keyword evidence="4 7" id="KW-1133">Transmembrane helix</keyword>
<protein>
    <submittedName>
        <fullName evidence="8">Predicted arabinose efflux permease, MFS family</fullName>
    </submittedName>
</protein>
<evidence type="ECO:0000256" key="4">
    <source>
        <dbReference type="ARBA" id="ARBA00022989"/>
    </source>
</evidence>
<sequence length="409" mass="39701">MLKRSLRPTGRRPHPLVVSGLLVVAVTYGLTRYGFGLYLPRFRSDPGVTSGVAGGIAGGSYLAYCVAAVLGLRLVDRGRAREALWWAGGTAAAGSLVVAAANAVPVLAVGALVAGGGAGAASPALVAAVARTVAPPAGPRSQAVVNSGTGAGVVVGGLVALAWPAQWRTAWLGFAAVALLVTWWADRSARWGPPAAGAGRVGPGVRGRSLRRPLAGSVLAGAGGAGVWTFGADATTRSGLSAQLTGLLWCLLGAAALLGGLSGRLAHRAGLAAAWLVSVGAAATGTALLAWRPGTVAVAAGALALFGCGFVALTGVLIDWGGRQAPGAAAQATALLFTALTAGQAAGAVLLGALAGAAGTPAALAAAAVVLAAAALAAPRDRPRRRRPAARTAVRTGTAPPSAAAGATG</sequence>
<gene>
    <name evidence="8" type="ORF">SAMN05660690_3702</name>
</gene>
<dbReference type="Pfam" id="PF07690">
    <property type="entry name" value="MFS_1"/>
    <property type="match status" value="1"/>
</dbReference>
<dbReference type="Proteomes" id="UP000199416">
    <property type="component" value="Unassembled WGS sequence"/>
</dbReference>
<accession>A0A1G6T0X5</accession>
<feature type="transmembrane region" description="Helical" evidence="7">
    <location>
        <begin position="84"/>
        <end position="101"/>
    </location>
</feature>
<feature type="transmembrane region" description="Helical" evidence="7">
    <location>
        <begin position="51"/>
        <end position="72"/>
    </location>
</feature>
<feature type="transmembrane region" description="Helical" evidence="7">
    <location>
        <begin position="297"/>
        <end position="320"/>
    </location>
</feature>
<dbReference type="OrthoDB" id="2957247at2"/>
<keyword evidence="2" id="KW-1003">Cell membrane</keyword>
<feature type="transmembrane region" description="Helical" evidence="7">
    <location>
        <begin position="332"/>
        <end position="355"/>
    </location>
</feature>
<dbReference type="GO" id="GO:0005886">
    <property type="term" value="C:plasma membrane"/>
    <property type="evidence" value="ECO:0007669"/>
    <property type="project" value="UniProtKB-SubCell"/>
</dbReference>
<feature type="transmembrane region" description="Helical" evidence="7">
    <location>
        <begin position="169"/>
        <end position="185"/>
    </location>
</feature>
<keyword evidence="9" id="KW-1185">Reference proteome</keyword>
<evidence type="ECO:0000256" key="1">
    <source>
        <dbReference type="ARBA" id="ARBA00004651"/>
    </source>
</evidence>
<dbReference type="STRING" id="1190417.SAMN05660690_3702"/>
<organism evidence="8 9">
    <name type="scientific">Geodermatophilus telluris</name>
    <dbReference type="NCBI Taxonomy" id="1190417"/>
    <lineage>
        <taxon>Bacteria</taxon>
        <taxon>Bacillati</taxon>
        <taxon>Actinomycetota</taxon>
        <taxon>Actinomycetes</taxon>
        <taxon>Geodermatophilales</taxon>
        <taxon>Geodermatophilaceae</taxon>
        <taxon>Geodermatophilus</taxon>
    </lineage>
</organism>
<dbReference type="InterPro" id="IPR050189">
    <property type="entry name" value="MFS_Efflux_Transporters"/>
</dbReference>
<dbReference type="SUPFAM" id="SSF103473">
    <property type="entry name" value="MFS general substrate transporter"/>
    <property type="match status" value="1"/>
</dbReference>
<keyword evidence="3 7" id="KW-0812">Transmembrane</keyword>
<reference evidence="9" key="1">
    <citation type="submission" date="2016-10" db="EMBL/GenBank/DDBJ databases">
        <authorList>
            <person name="Varghese N."/>
            <person name="Submissions S."/>
        </authorList>
    </citation>
    <scope>NUCLEOTIDE SEQUENCE [LARGE SCALE GENOMIC DNA]</scope>
    <source>
        <strain evidence="9">DSM 45421</strain>
    </source>
</reference>